<organism evidence="1">
    <name type="scientific">bioreactor metagenome</name>
    <dbReference type="NCBI Taxonomy" id="1076179"/>
    <lineage>
        <taxon>unclassified sequences</taxon>
        <taxon>metagenomes</taxon>
        <taxon>ecological metagenomes</taxon>
    </lineage>
</organism>
<gene>
    <name evidence="1" type="ORF">SDC9_35885</name>
</gene>
<evidence type="ECO:0000313" key="1">
    <source>
        <dbReference type="EMBL" id="MPL89843.1"/>
    </source>
</evidence>
<dbReference type="AlphaFoldDB" id="A0A644VGV1"/>
<proteinExistence type="predicted"/>
<accession>A0A644VGV1</accession>
<sequence>MSRRPVISVIGDAAIQPGCAKEQFAFSLGNALVSNGYRVLSGGLGGVMEAVSRGANASPSYREGDVIAVLPGNDPAQANPYTDIVIATGLDHARNFIVANTDAVVAVGGGSGTLSELSYAWVMHRLIMAYRVPDVVKKDGVFSDWGAVVADKKIDDKPRYPDIPDDCVFGVDTADDVIRILAERLSKYTRRPLLAGKREKHPLL</sequence>
<protein>
    <submittedName>
        <fullName evidence="1">Uncharacterized protein</fullName>
    </submittedName>
</protein>
<reference evidence="1" key="1">
    <citation type="submission" date="2019-08" db="EMBL/GenBank/DDBJ databases">
        <authorList>
            <person name="Kucharzyk K."/>
            <person name="Murdoch R.W."/>
            <person name="Higgins S."/>
            <person name="Loffler F."/>
        </authorList>
    </citation>
    <scope>NUCLEOTIDE SEQUENCE</scope>
</reference>
<dbReference type="PANTHER" id="PTHR43393">
    <property type="entry name" value="CYTOKININ RIBOSIDE 5'-MONOPHOSPHATE PHOSPHORIBOHYDROLASE"/>
    <property type="match status" value="1"/>
</dbReference>
<name>A0A644VGV1_9ZZZZ</name>
<dbReference type="Gene3D" id="3.40.50.450">
    <property type="match status" value="1"/>
</dbReference>
<dbReference type="PANTHER" id="PTHR43393:SF3">
    <property type="entry name" value="LYSINE DECARBOXYLASE-LIKE PROTEIN"/>
    <property type="match status" value="1"/>
</dbReference>
<dbReference type="InterPro" id="IPR041164">
    <property type="entry name" value="LDcluster4"/>
</dbReference>
<comment type="caution">
    <text evidence="1">The sequence shown here is derived from an EMBL/GenBank/DDBJ whole genome shotgun (WGS) entry which is preliminary data.</text>
</comment>
<dbReference type="EMBL" id="VSSQ01000288">
    <property type="protein sequence ID" value="MPL89843.1"/>
    <property type="molecule type" value="Genomic_DNA"/>
</dbReference>
<dbReference type="SUPFAM" id="SSF102405">
    <property type="entry name" value="MCP/YpsA-like"/>
    <property type="match status" value="1"/>
</dbReference>
<dbReference type="Pfam" id="PF18306">
    <property type="entry name" value="LDcluster4"/>
    <property type="match status" value="1"/>
</dbReference>
<dbReference type="InterPro" id="IPR052341">
    <property type="entry name" value="LOG_family_nucleotidases"/>
</dbReference>
<dbReference type="GO" id="GO:0005829">
    <property type="term" value="C:cytosol"/>
    <property type="evidence" value="ECO:0007669"/>
    <property type="project" value="TreeGrafter"/>
</dbReference>